<sequence length="146" mass="16136">MFSLSPCCPSPLPPMPYLCISLYSVCFSAFLRLFNFLFFDCYLSKVSWQRAWQIEYPRSFSPDGSAYLSFQSSLMTRCGGVVRILSLCTFDLQKYVTVPVIAASGSRSSRTPKPNDGVELFSHAPLNSLEALSAPLGSAAPHLPTY</sequence>
<evidence type="ECO:0000313" key="2">
    <source>
        <dbReference type="EMBL" id="PBK78048.1"/>
    </source>
</evidence>
<keyword evidence="1" id="KW-0812">Transmembrane</keyword>
<evidence type="ECO:0000313" key="3">
    <source>
        <dbReference type="Proteomes" id="UP000218334"/>
    </source>
</evidence>
<organism evidence="2 3">
    <name type="scientific">Armillaria solidipes</name>
    <dbReference type="NCBI Taxonomy" id="1076256"/>
    <lineage>
        <taxon>Eukaryota</taxon>
        <taxon>Fungi</taxon>
        <taxon>Dikarya</taxon>
        <taxon>Basidiomycota</taxon>
        <taxon>Agaricomycotina</taxon>
        <taxon>Agaricomycetes</taxon>
        <taxon>Agaricomycetidae</taxon>
        <taxon>Agaricales</taxon>
        <taxon>Marasmiineae</taxon>
        <taxon>Physalacriaceae</taxon>
        <taxon>Armillaria</taxon>
    </lineage>
</organism>
<keyword evidence="3" id="KW-1185">Reference proteome</keyword>
<dbReference type="AlphaFoldDB" id="A0A2H3CI27"/>
<accession>A0A2H3CI27</accession>
<name>A0A2H3CI27_9AGAR</name>
<keyword evidence="1" id="KW-0472">Membrane</keyword>
<gene>
    <name evidence="2" type="ORF">ARMSODRAFT_20530</name>
</gene>
<reference evidence="3" key="1">
    <citation type="journal article" date="2017" name="Nat. Ecol. Evol.">
        <title>Genome expansion and lineage-specific genetic innovations in the forest pathogenic fungi Armillaria.</title>
        <authorList>
            <person name="Sipos G."/>
            <person name="Prasanna A.N."/>
            <person name="Walter M.C."/>
            <person name="O'Connor E."/>
            <person name="Balint B."/>
            <person name="Krizsan K."/>
            <person name="Kiss B."/>
            <person name="Hess J."/>
            <person name="Varga T."/>
            <person name="Slot J."/>
            <person name="Riley R."/>
            <person name="Boka B."/>
            <person name="Rigling D."/>
            <person name="Barry K."/>
            <person name="Lee J."/>
            <person name="Mihaltcheva S."/>
            <person name="LaButti K."/>
            <person name="Lipzen A."/>
            <person name="Waldron R."/>
            <person name="Moloney N.M."/>
            <person name="Sperisen C."/>
            <person name="Kredics L."/>
            <person name="Vagvoelgyi C."/>
            <person name="Patrignani A."/>
            <person name="Fitzpatrick D."/>
            <person name="Nagy I."/>
            <person name="Doyle S."/>
            <person name="Anderson J.B."/>
            <person name="Grigoriev I.V."/>
            <person name="Gueldener U."/>
            <person name="Muensterkoetter M."/>
            <person name="Nagy L.G."/>
        </authorList>
    </citation>
    <scope>NUCLEOTIDE SEQUENCE [LARGE SCALE GENOMIC DNA]</scope>
    <source>
        <strain evidence="3">28-4</strain>
    </source>
</reference>
<keyword evidence="1" id="KW-1133">Transmembrane helix</keyword>
<protein>
    <submittedName>
        <fullName evidence="2">Uncharacterized protein</fullName>
    </submittedName>
</protein>
<feature type="transmembrane region" description="Helical" evidence="1">
    <location>
        <begin position="20"/>
        <end position="43"/>
    </location>
</feature>
<proteinExistence type="predicted"/>
<dbReference type="Proteomes" id="UP000218334">
    <property type="component" value="Unassembled WGS sequence"/>
</dbReference>
<dbReference type="EMBL" id="KZ293415">
    <property type="protein sequence ID" value="PBK78048.1"/>
    <property type="molecule type" value="Genomic_DNA"/>
</dbReference>
<evidence type="ECO:0000256" key="1">
    <source>
        <dbReference type="SAM" id="Phobius"/>
    </source>
</evidence>